<sequence length="393" mass="43535">MSASRLLRNSGASQVWLEIGFSARTSAGTALQKETGCIEQQRRKTRNGPCSLTGMDRRDPWRRRVMIKNSALQFGALPAACSLKCSASVQSRFYRVICSSCQRRHHLTSRERWGMMRRKRLPLKHTCSFVTVTSNRYRIKMSSAQGMSSASTSLGSFPVQPVISKRTENVTQLVNAYAGAAFSDSSLPKSLTVCKTTGTLVSVFILSLALVVALCYISNDAPWAKGIVGEKNGQFVLNKQIHSIVAVKLIPQWLSGLRENNSSDDSKKSKKKQRLNSLGGGQTYNIDSGNLKNKGKANVDNKNNIKQPRLPALKLLGDRAREQLVNDVLRSSHQHHNLPERIPMEAVPGTATPPAHTYMLTCANFPAALDLKNTYKHFCAHTPHLRRVTHRAI</sequence>
<evidence type="ECO:0000313" key="3">
    <source>
        <dbReference type="Proteomes" id="UP001059041"/>
    </source>
</evidence>
<dbReference type="EMBL" id="JAFHDT010000013">
    <property type="protein sequence ID" value="KAI7801669.1"/>
    <property type="molecule type" value="Genomic_DNA"/>
</dbReference>
<feature type="region of interest" description="Disordered" evidence="1">
    <location>
        <begin position="259"/>
        <end position="304"/>
    </location>
</feature>
<accession>A0A9W7TTF8</accession>
<name>A0A9W7TTF8_TRIRA</name>
<evidence type="ECO:0000256" key="1">
    <source>
        <dbReference type="SAM" id="MobiDB-lite"/>
    </source>
</evidence>
<dbReference type="AlphaFoldDB" id="A0A9W7TTF8"/>
<protein>
    <submittedName>
        <fullName evidence="2">Uncharacterized protein</fullName>
    </submittedName>
</protein>
<reference evidence="2" key="1">
    <citation type="submission" date="2021-02" db="EMBL/GenBank/DDBJ databases">
        <title>Comparative genomics reveals that relaxation of natural selection precedes convergent phenotypic evolution of cavefish.</title>
        <authorList>
            <person name="Peng Z."/>
        </authorList>
    </citation>
    <scope>NUCLEOTIDE SEQUENCE</scope>
    <source>
        <tissue evidence="2">Muscle</tissue>
    </source>
</reference>
<dbReference type="Proteomes" id="UP001059041">
    <property type="component" value="Linkage Group LG13"/>
</dbReference>
<evidence type="ECO:0000313" key="2">
    <source>
        <dbReference type="EMBL" id="KAI7801669.1"/>
    </source>
</evidence>
<keyword evidence="3" id="KW-1185">Reference proteome</keyword>
<proteinExistence type="predicted"/>
<gene>
    <name evidence="2" type="ORF">IRJ41_017558</name>
</gene>
<organism evidence="2 3">
    <name type="scientific">Triplophysa rosa</name>
    <name type="common">Cave loach</name>
    <dbReference type="NCBI Taxonomy" id="992332"/>
    <lineage>
        <taxon>Eukaryota</taxon>
        <taxon>Metazoa</taxon>
        <taxon>Chordata</taxon>
        <taxon>Craniata</taxon>
        <taxon>Vertebrata</taxon>
        <taxon>Euteleostomi</taxon>
        <taxon>Actinopterygii</taxon>
        <taxon>Neopterygii</taxon>
        <taxon>Teleostei</taxon>
        <taxon>Ostariophysi</taxon>
        <taxon>Cypriniformes</taxon>
        <taxon>Nemacheilidae</taxon>
        <taxon>Triplophysa</taxon>
    </lineage>
</organism>
<comment type="caution">
    <text evidence="2">The sequence shown here is derived from an EMBL/GenBank/DDBJ whole genome shotgun (WGS) entry which is preliminary data.</text>
</comment>